<proteinExistence type="predicted"/>
<evidence type="ECO:0000313" key="2">
    <source>
        <dbReference type="Proteomes" id="UP001060215"/>
    </source>
</evidence>
<protein>
    <submittedName>
        <fullName evidence="1">Beta-glucuronosyltransferase GlcAT14C</fullName>
    </submittedName>
</protein>
<dbReference type="Proteomes" id="UP001060215">
    <property type="component" value="Chromosome 10"/>
</dbReference>
<reference evidence="1 2" key="1">
    <citation type="journal article" date="2022" name="Plant J.">
        <title>Chromosome-level genome of Camellia lanceoleosa provides a valuable resource for understanding genome evolution and self-incompatibility.</title>
        <authorList>
            <person name="Gong W."/>
            <person name="Xiao S."/>
            <person name="Wang L."/>
            <person name="Liao Z."/>
            <person name="Chang Y."/>
            <person name="Mo W."/>
            <person name="Hu G."/>
            <person name="Li W."/>
            <person name="Zhao G."/>
            <person name="Zhu H."/>
            <person name="Hu X."/>
            <person name="Ji K."/>
            <person name="Xiang X."/>
            <person name="Song Q."/>
            <person name="Yuan D."/>
            <person name="Jin S."/>
            <person name="Zhang L."/>
        </authorList>
    </citation>
    <scope>NUCLEOTIDE SEQUENCE [LARGE SCALE GENOMIC DNA]</scope>
    <source>
        <strain evidence="1">SQ_2022a</strain>
    </source>
</reference>
<organism evidence="1 2">
    <name type="scientific">Camellia lanceoleosa</name>
    <dbReference type="NCBI Taxonomy" id="1840588"/>
    <lineage>
        <taxon>Eukaryota</taxon>
        <taxon>Viridiplantae</taxon>
        <taxon>Streptophyta</taxon>
        <taxon>Embryophyta</taxon>
        <taxon>Tracheophyta</taxon>
        <taxon>Spermatophyta</taxon>
        <taxon>Magnoliopsida</taxon>
        <taxon>eudicotyledons</taxon>
        <taxon>Gunneridae</taxon>
        <taxon>Pentapetalae</taxon>
        <taxon>asterids</taxon>
        <taxon>Ericales</taxon>
        <taxon>Theaceae</taxon>
        <taxon>Camellia</taxon>
    </lineage>
</organism>
<comment type="caution">
    <text evidence="1">The sequence shown here is derived from an EMBL/GenBank/DDBJ whole genome shotgun (WGS) entry which is preliminary data.</text>
</comment>
<accession>A0ACC0GDV5</accession>
<evidence type="ECO:0000313" key="1">
    <source>
        <dbReference type="EMBL" id="KAI7999144.1"/>
    </source>
</evidence>
<gene>
    <name evidence="1" type="ORF">LOK49_LG10G01886</name>
</gene>
<keyword evidence="2" id="KW-1185">Reference proteome</keyword>
<dbReference type="EMBL" id="CM045767">
    <property type="protein sequence ID" value="KAI7999144.1"/>
    <property type="molecule type" value="Genomic_DNA"/>
</dbReference>
<name>A0ACC0GDV5_9ERIC</name>
<sequence length="75" mass="8625">MANTDERRWVVAQVAASGNNHLRNYYLLHLDLGALDTEWLELARNVKLEPLVEEFGKVMVVGKTNLVINLMYLRV</sequence>